<evidence type="ECO:0000313" key="1">
    <source>
        <dbReference type="EMBL" id="ERN06180.1"/>
    </source>
</evidence>
<proteinExistence type="predicted"/>
<organism evidence="1 2">
    <name type="scientific">Amborella trichopoda</name>
    <dbReference type="NCBI Taxonomy" id="13333"/>
    <lineage>
        <taxon>Eukaryota</taxon>
        <taxon>Viridiplantae</taxon>
        <taxon>Streptophyta</taxon>
        <taxon>Embryophyta</taxon>
        <taxon>Tracheophyta</taxon>
        <taxon>Spermatophyta</taxon>
        <taxon>Magnoliopsida</taxon>
        <taxon>Amborellales</taxon>
        <taxon>Amborellaceae</taxon>
        <taxon>Amborella</taxon>
    </lineage>
</organism>
<evidence type="ECO:0000313" key="2">
    <source>
        <dbReference type="Proteomes" id="UP000017836"/>
    </source>
</evidence>
<protein>
    <submittedName>
        <fullName evidence="1">Uncharacterized protein</fullName>
    </submittedName>
</protein>
<gene>
    <name evidence="1" type="ORF">AMTR_s00016p00135150</name>
</gene>
<accession>W1PGH5</accession>
<dbReference type="EMBL" id="KI393908">
    <property type="protein sequence ID" value="ERN06180.1"/>
    <property type="molecule type" value="Genomic_DNA"/>
</dbReference>
<reference evidence="2" key="1">
    <citation type="journal article" date="2013" name="Science">
        <title>The Amborella genome and the evolution of flowering plants.</title>
        <authorList>
            <consortium name="Amborella Genome Project"/>
        </authorList>
    </citation>
    <scope>NUCLEOTIDE SEQUENCE [LARGE SCALE GENOMIC DNA]</scope>
</reference>
<dbReference type="Proteomes" id="UP000017836">
    <property type="component" value="Unassembled WGS sequence"/>
</dbReference>
<name>W1PGH5_AMBTC</name>
<dbReference type="HOGENOM" id="CLU_2253698_0_0_1"/>
<keyword evidence="2" id="KW-1185">Reference proteome</keyword>
<sequence>MLRSIPCIPTVNLPKEEEPLKESSISAKVRPCKANVLEKKSNKDSFDAVLLWCPNHLEMEEIMKELQEDNSSSRRAPPSHCMFYVFLYNFSFSGLWGRVRSTGI</sequence>
<dbReference type="AlphaFoldDB" id="W1PGH5"/>
<dbReference type="Gramene" id="ERN06180">
    <property type="protein sequence ID" value="ERN06180"/>
    <property type="gene ID" value="AMTR_s00016p00135150"/>
</dbReference>